<evidence type="ECO:0000313" key="3">
    <source>
        <dbReference type="EMBL" id="GBM37585.1"/>
    </source>
</evidence>
<name>A0A4Y2F8J8_ARAVE</name>
<accession>A0A4Y2F8J8</accession>
<dbReference type="AlphaFoldDB" id="A0A4Y2F8J8"/>
<dbReference type="Proteomes" id="UP000499080">
    <property type="component" value="Unassembled WGS sequence"/>
</dbReference>
<proteinExistence type="predicted"/>
<keyword evidence="4" id="KW-1185">Reference proteome</keyword>
<feature type="non-terminal residue" evidence="2">
    <location>
        <position position="48"/>
    </location>
</feature>
<protein>
    <submittedName>
        <fullName evidence="2">Uncharacterized protein</fullName>
    </submittedName>
</protein>
<comment type="caution">
    <text evidence="2">The sequence shown here is derived from an EMBL/GenBank/DDBJ whole genome shotgun (WGS) entry which is preliminary data.</text>
</comment>
<reference evidence="2 4" key="1">
    <citation type="journal article" date="2019" name="Sci. Rep.">
        <title>Orb-weaving spider Araneus ventricosus genome elucidates the spidroin gene catalogue.</title>
        <authorList>
            <person name="Kono N."/>
            <person name="Nakamura H."/>
            <person name="Ohtoshi R."/>
            <person name="Moran D.A.P."/>
            <person name="Shinohara A."/>
            <person name="Yoshida Y."/>
            <person name="Fujiwara M."/>
            <person name="Mori M."/>
            <person name="Tomita M."/>
            <person name="Arakawa K."/>
        </authorList>
    </citation>
    <scope>NUCLEOTIDE SEQUENCE [LARGE SCALE GENOMIC DNA]</scope>
</reference>
<dbReference type="EMBL" id="BGPR01095209">
    <property type="protein sequence ID" value="GBM37561.1"/>
    <property type="molecule type" value="Genomic_DNA"/>
</dbReference>
<dbReference type="EMBL" id="BGPR01095212">
    <property type="protein sequence ID" value="GBM37585.1"/>
    <property type="molecule type" value="Genomic_DNA"/>
</dbReference>
<evidence type="ECO:0000313" key="4">
    <source>
        <dbReference type="Proteomes" id="UP000499080"/>
    </source>
</evidence>
<evidence type="ECO:0000313" key="2">
    <source>
        <dbReference type="EMBL" id="GBM37561.1"/>
    </source>
</evidence>
<evidence type="ECO:0000256" key="1">
    <source>
        <dbReference type="SAM" id="MobiDB-lite"/>
    </source>
</evidence>
<organism evidence="2 4">
    <name type="scientific">Araneus ventricosus</name>
    <name type="common">Orbweaver spider</name>
    <name type="synonym">Epeira ventricosa</name>
    <dbReference type="NCBI Taxonomy" id="182803"/>
    <lineage>
        <taxon>Eukaryota</taxon>
        <taxon>Metazoa</taxon>
        <taxon>Ecdysozoa</taxon>
        <taxon>Arthropoda</taxon>
        <taxon>Chelicerata</taxon>
        <taxon>Arachnida</taxon>
        <taxon>Araneae</taxon>
        <taxon>Araneomorphae</taxon>
        <taxon>Entelegynae</taxon>
        <taxon>Araneoidea</taxon>
        <taxon>Araneidae</taxon>
        <taxon>Araneus</taxon>
    </lineage>
</organism>
<gene>
    <name evidence="2" type="ORF">AVEN_224423_1</name>
    <name evidence="3" type="ORF">AVEN_227961_1</name>
</gene>
<feature type="region of interest" description="Disordered" evidence="1">
    <location>
        <begin position="28"/>
        <end position="48"/>
    </location>
</feature>
<sequence length="48" mass="5447">MAKMKPSLPSSSSYSKWIFPNMNSCYSDRRQPANLASRDLVAEDSNHK</sequence>